<dbReference type="SUPFAM" id="SSF52058">
    <property type="entry name" value="L domain-like"/>
    <property type="match status" value="1"/>
</dbReference>
<dbReference type="GeneID" id="36514092"/>
<dbReference type="GO" id="GO:0005737">
    <property type="term" value="C:cytoplasm"/>
    <property type="evidence" value="ECO:0007669"/>
    <property type="project" value="TreeGrafter"/>
</dbReference>
<protein>
    <submittedName>
        <fullName evidence="4">Protein PAC2</fullName>
    </submittedName>
</protein>
<evidence type="ECO:0000259" key="3">
    <source>
        <dbReference type="PROSITE" id="PS50245"/>
    </source>
</evidence>
<comment type="caution">
    <text evidence="4">The sequence shown here is derived from an EMBL/GenBank/DDBJ whole genome shotgun (WGS) entry which is preliminary data.</text>
</comment>
<dbReference type="RefSeq" id="XP_024662669.1">
    <property type="nucleotide sequence ID" value="XM_024806901.1"/>
</dbReference>
<dbReference type="Gene3D" id="2.30.30.190">
    <property type="entry name" value="CAP Gly-rich-like domain"/>
    <property type="match status" value="1"/>
</dbReference>
<dbReference type="InterPro" id="IPR036859">
    <property type="entry name" value="CAP-Gly_dom_sf"/>
</dbReference>
<evidence type="ECO:0000313" key="4">
    <source>
        <dbReference type="EMBL" id="PRT52723.1"/>
    </source>
</evidence>
<dbReference type="STRING" id="45607.A0A2T0FCI7"/>
<dbReference type="PANTHER" id="PTHR48051">
    <property type="match status" value="1"/>
</dbReference>
<dbReference type="InterPro" id="IPR001611">
    <property type="entry name" value="Leu-rich_rpt"/>
</dbReference>
<dbReference type="Pfam" id="PF01302">
    <property type="entry name" value="CAP_GLY"/>
    <property type="match status" value="1"/>
</dbReference>
<sequence>MAGQKTAGQRMAVVGERRSYSGDICTIRFIGSIPDWSEPALGVEWDDPARGKHSGELHGVSYFECRIAGSGSFVKVSREPDRSQSLDEALCDRYVSRHEISEPHISRSKTLQTVGAEKHLLRTSHVDKLQLVSLAGCCISRFQLAHQLTSLARLDLSNNLFESIGDLCDILASMNVQSLNLSGNRFVPGGKPVNSVTELDLSRTLLGREETSQVLASFPNTTTLSLASNMLQMWPDIKVQRLDISDNLLCSIPELDLEELNVMGNPLVQIPVMRMHTLFIDTLPGGWADTVKLKCRDLRLGPPFGDQPVFIIGHCASLQAVNGTKITSQERTDAEIYTLRQAASGRHELDADRFAVLSSLYGTPAVRPFSRSILARQLRLAIEGTTFEIVNDAGVQRLIIMASQRLNKPLLGLTLSFRGEHIRTGTVGDHFKGGESVELIYT</sequence>
<dbReference type="AlphaFoldDB" id="A0A2T0FCI7"/>
<dbReference type="PANTHER" id="PTHR48051:SF1">
    <property type="entry name" value="RAS SUPPRESSOR PROTEIN 1"/>
    <property type="match status" value="1"/>
</dbReference>
<dbReference type="PROSITE" id="PS50245">
    <property type="entry name" value="CAP_GLY_2"/>
    <property type="match status" value="1"/>
</dbReference>
<evidence type="ECO:0000256" key="1">
    <source>
        <dbReference type="ARBA" id="ARBA00022614"/>
    </source>
</evidence>
<dbReference type="InterPro" id="IPR032675">
    <property type="entry name" value="LRR_dom_sf"/>
</dbReference>
<evidence type="ECO:0000256" key="2">
    <source>
        <dbReference type="ARBA" id="ARBA00022737"/>
    </source>
</evidence>
<gene>
    <name evidence="4" type="ORF">B9G98_00343</name>
</gene>
<proteinExistence type="predicted"/>
<dbReference type="SMART" id="SM01052">
    <property type="entry name" value="CAP_GLY"/>
    <property type="match status" value="1"/>
</dbReference>
<dbReference type="Gene3D" id="3.80.10.10">
    <property type="entry name" value="Ribonuclease Inhibitor"/>
    <property type="match status" value="2"/>
</dbReference>
<dbReference type="PROSITE" id="PS51450">
    <property type="entry name" value="LRR"/>
    <property type="match status" value="1"/>
</dbReference>
<dbReference type="SUPFAM" id="SSF74924">
    <property type="entry name" value="Cap-Gly domain"/>
    <property type="match status" value="1"/>
</dbReference>
<name>A0A2T0FCI7_9ASCO</name>
<dbReference type="EMBL" id="NDIQ01000001">
    <property type="protein sequence ID" value="PRT52723.1"/>
    <property type="molecule type" value="Genomic_DNA"/>
</dbReference>
<reference evidence="4 5" key="1">
    <citation type="submission" date="2017-04" db="EMBL/GenBank/DDBJ databases">
        <title>Genome sequencing of [Candida] sorbophila.</title>
        <authorList>
            <person name="Ahn J.O."/>
        </authorList>
    </citation>
    <scope>NUCLEOTIDE SEQUENCE [LARGE SCALE GENOMIC DNA]</scope>
    <source>
        <strain evidence="4 5">DS02</strain>
    </source>
</reference>
<dbReference type="OrthoDB" id="5273213at2759"/>
<keyword evidence="5" id="KW-1185">Reference proteome</keyword>
<organism evidence="4 5">
    <name type="scientific">Wickerhamiella sorbophila</name>
    <dbReference type="NCBI Taxonomy" id="45607"/>
    <lineage>
        <taxon>Eukaryota</taxon>
        <taxon>Fungi</taxon>
        <taxon>Dikarya</taxon>
        <taxon>Ascomycota</taxon>
        <taxon>Saccharomycotina</taxon>
        <taxon>Dipodascomycetes</taxon>
        <taxon>Dipodascales</taxon>
        <taxon>Trichomonascaceae</taxon>
        <taxon>Wickerhamiella</taxon>
    </lineage>
</organism>
<keyword evidence="1" id="KW-0433">Leucine-rich repeat</keyword>
<dbReference type="InterPro" id="IPR000938">
    <property type="entry name" value="CAP-Gly_domain"/>
</dbReference>
<dbReference type="InterPro" id="IPR050216">
    <property type="entry name" value="LRR_domain-containing"/>
</dbReference>
<accession>A0A2T0FCI7</accession>
<keyword evidence="2" id="KW-0677">Repeat</keyword>
<dbReference type="Proteomes" id="UP000238350">
    <property type="component" value="Unassembled WGS sequence"/>
</dbReference>
<feature type="domain" description="CAP-Gly" evidence="3">
    <location>
        <begin position="31"/>
        <end position="75"/>
    </location>
</feature>
<evidence type="ECO:0000313" key="5">
    <source>
        <dbReference type="Proteomes" id="UP000238350"/>
    </source>
</evidence>